<feature type="transmembrane region" description="Helical" evidence="6">
    <location>
        <begin position="166"/>
        <end position="186"/>
    </location>
</feature>
<evidence type="ECO:0000313" key="7">
    <source>
        <dbReference type="EMBL" id="CAD8895718.1"/>
    </source>
</evidence>
<reference evidence="7" key="1">
    <citation type="submission" date="2021-01" db="EMBL/GenBank/DDBJ databases">
        <authorList>
            <person name="Corre E."/>
            <person name="Pelletier E."/>
            <person name="Niang G."/>
            <person name="Scheremetjew M."/>
            <person name="Finn R."/>
            <person name="Kale V."/>
            <person name="Holt S."/>
            <person name="Cochrane G."/>
            <person name="Meng A."/>
            <person name="Brown T."/>
            <person name="Cohen L."/>
        </authorList>
    </citation>
    <scope>NUCLEOTIDE SEQUENCE</scope>
    <source>
        <strain evidence="7">308</strain>
    </source>
</reference>
<evidence type="ECO:0000256" key="5">
    <source>
        <dbReference type="ARBA" id="ARBA00023136"/>
    </source>
</evidence>
<dbReference type="GO" id="GO:0016020">
    <property type="term" value="C:membrane"/>
    <property type="evidence" value="ECO:0007669"/>
    <property type="project" value="UniProtKB-SubCell"/>
</dbReference>
<dbReference type="PANTHER" id="PTHR31501">
    <property type="entry name" value="CALCIUM RELEASE-ACTIVATED CALCIUM CHANNEL PROTEIN 1"/>
    <property type="match status" value="1"/>
</dbReference>
<feature type="transmembrane region" description="Helical" evidence="6">
    <location>
        <begin position="82"/>
        <end position="111"/>
    </location>
</feature>
<keyword evidence="3 6" id="KW-0812">Transmembrane</keyword>
<evidence type="ECO:0008006" key="8">
    <source>
        <dbReference type="Google" id="ProtNLM"/>
    </source>
</evidence>
<name>A0A7S1BSJ4_9STRA</name>
<comment type="subcellular location">
    <subcellularLocation>
        <location evidence="1">Membrane</location>
        <topology evidence="1">Multi-pass membrane protein</topology>
    </subcellularLocation>
</comment>
<evidence type="ECO:0000256" key="2">
    <source>
        <dbReference type="ARBA" id="ARBA00008062"/>
    </source>
</evidence>
<dbReference type="EMBL" id="HBFR01031613">
    <property type="protein sequence ID" value="CAD8895718.1"/>
    <property type="molecule type" value="Transcribed_RNA"/>
</dbReference>
<protein>
    <recommendedName>
        <fullName evidence="8">H(+)-exporting diphosphatase</fullName>
    </recommendedName>
</protein>
<feature type="transmembrane region" description="Helical" evidence="6">
    <location>
        <begin position="137"/>
        <end position="160"/>
    </location>
</feature>
<dbReference type="Pfam" id="PF07856">
    <property type="entry name" value="Orai-1"/>
    <property type="match status" value="1"/>
</dbReference>
<sequence>MFAPFTAGMEVADMAWEVKCREEDMKQRSIENERRSIDDARRAVDEKSQQLKAVSHLSALIAGFAMVVLVEISIPENFPGPLLMAFGVATSIVISLMLVAMLNACLMLVAINKYDCIRREIPFNVFWRKRCETDFVYALRAFLLGVPVFICVLGLVGWVVFWDRDWGVACSSSVTAIAVATVGLWFGHTERKWVGWIVATGGASMFNPDA</sequence>
<dbReference type="PANTHER" id="PTHR31501:SF7">
    <property type="entry name" value="CALCIUM RELEASE-ACTIVATED CALCIUM CHANNEL PROTEIN 1"/>
    <property type="match status" value="1"/>
</dbReference>
<evidence type="ECO:0000256" key="6">
    <source>
        <dbReference type="SAM" id="Phobius"/>
    </source>
</evidence>
<evidence type="ECO:0000256" key="4">
    <source>
        <dbReference type="ARBA" id="ARBA00022989"/>
    </source>
</evidence>
<dbReference type="InterPro" id="IPR038350">
    <property type="entry name" value="Orai_sf"/>
</dbReference>
<evidence type="ECO:0000256" key="3">
    <source>
        <dbReference type="ARBA" id="ARBA00022692"/>
    </source>
</evidence>
<organism evidence="7">
    <name type="scientific">Corethron hystrix</name>
    <dbReference type="NCBI Taxonomy" id="216773"/>
    <lineage>
        <taxon>Eukaryota</taxon>
        <taxon>Sar</taxon>
        <taxon>Stramenopiles</taxon>
        <taxon>Ochrophyta</taxon>
        <taxon>Bacillariophyta</taxon>
        <taxon>Coscinodiscophyceae</taxon>
        <taxon>Corethrophycidae</taxon>
        <taxon>Corethrales</taxon>
        <taxon>Corethraceae</taxon>
        <taxon>Corethron</taxon>
    </lineage>
</organism>
<keyword evidence="4 6" id="KW-1133">Transmembrane helix</keyword>
<dbReference type="AlphaFoldDB" id="A0A7S1BSJ4"/>
<evidence type="ECO:0000256" key="1">
    <source>
        <dbReference type="ARBA" id="ARBA00004141"/>
    </source>
</evidence>
<comment type="similarity">
    <text evidence="2">Belongs to the Orai family.</text>
</comment>
<dbReference type="InterPro" id="IPR012446">
    <property type="entry name" value="CRAC_channel"/>
</dbReference>
<proteinExistence type="inferred from homology"/>
<feature type="transmembrane region" description="Helical" evidence="6">
    <location>
        <begin position="51"/>
        <end position="70"/>
    </location>
</feature>
<gene>
    <name evidence="7" type="ORF">CHYS00102_LOCUS22932</name>
</gene>
<keyword evidence="5 6" id="KW-0472">Membrane</keyword>
<accession>A0A7S1BSJ4</accession>
<dbReference type="Gene3D" id="1.20.140.140">
    <property type="entry name" value="Calcium release-activated calcium channel protein Orai"/>
    <property type="match status" value="1"/>
</dbReference>